<feature type="transmembrane region" description="Helical" evidence="11">
    <location>
        <begin position="167"/>
        <end position="190"/>
    </location>
</feature>
<feature type="transmembrane region" description="Helical" evidence="11">
    <location>
        <begin position="132"/>
        <end position="155"/>
    </location>
</feature>
<name>A0A9W5Y9U0_9FIRM</name>
<evidence type="ECO:0000256" key="8">
    <source>
        <dbReference type="ARBA" id="ARBA00023065"/>
    </source>
</evidence>
<evidence type="ECO:0000313" key="14">
    <source>
        <dbReference type="Proteomes" id="UP001144256"/>
    </source>
</evidence>
<comment type="similarity">
    <text evidence="2">Belongs to the monovalent cation:proton antiporter 2 (CPA2) transporter (TC 2.A.37) family.</text>
</comment>
<evidence type="ECO:0000256" key="11">
    <source>
        <dbReference type="SAM" id="Phobius"/>
    </source>
</evidence>
<keyword evidence="8" id="KW-0406">Ion transport</keyword>
<dbReference type="GO" id="GO:0006814">
    <property type="term" value="P:sodium ion transport"/>
    <property type="evidence" value="ECO:0007669"/>
    <property type="project" value="UniProtKB-KW"/>
</dbReference>
<feature type="transmembrane region" description="Helical" evidence="11">
    <location>
        <begin position="202"/>
        <end position="221"/>
    </location>
</feature>
<dbReference type="InterPro" id="IPR038770">
    <property type="entry name" value="Na+/solute_symporter_sf"/>
</dbReference>
<evidence type="ECO:0000256" key="2">
    <source>
        <dbReference type="ARBA" id="ARBA00005551"/>
    </source>
</evidence>
<comment type="caution">
    <text evidence="13">The sequence shown here is derived from an EMBL/GenBank/DDBJ whole genome shotgun (WGS) entry which is preliminary data.</text>
</comment>
<dbReference type="InterPro" id="IPR006153">
    <property type="entry name" value="Cation/H_exchanger_TM"/>
</dbReference>
<keyword evidence="14" id="KW-1185">Reference proteome</keyword>
<gene>
    <name evidence="13" type="ORF">SH1V18_05090</name>
</gene>
<feature type="transmembrane region" description="Helical" evidence="11">
    <location>
        <begin position="41"/>
        <end position="59"/>
    </location>
</feature>
<evidence type="ECO:0000256" key="5">
    <source>
        <dbReference type="ARBA" id="ARBA00022692"/>
    </source>
</evidence>
<dbReference type="EMBL" id="BRLB01000001">
    <property type="protein sequence ID" value="GKX28029.1"/>
    <property type="molecule type" value="Genomic_DNA"/>
</dbReference>
<feature type="transmembrane region" description="Helical" evidence="11">
    <location>
        <begin position="287"/>
        <end position="306"/>
    </location>
</feature>
<feature type="transmembrane region" description="Helical" evidence="11">
    <location>
        <begin position="15"/>
        <end position="34"/>
    </location>
</feature>
<comment type="subcellular location">
    <subcellularLocation>
        <location evidence="1">Membrane</location>
        <topology evidence="1">Multi-pass membrane protein</topology>
    </subcellularLocation>
</comment>
<evidence type="ECO:0000256" key="1">
    <source>
        <dbReference type="ARBA" id="ARBA00004141"/>
    </source>
</evidence>
<reference evidence="13" key="1">
    <citation type="submission" date="2022-06" db="EMBL/GenBank/DDBJ databases">
        <title>Vallitalea longa sp. nov., an anaerobic bacterium isolated from marine sediment.</title>
        <authorList>
            <person name="Hirano S."/>
            <person name="Terahara T."/>
            <person name="Mori K."/>
            <person name="Hamada M."/>
            <person name="Matsumoto R."/>
            <person name="Kobayashi T."/>
        </authorList>
    </citation>
    <scope>NUCLEOTIDE SEQUENCE</scope>
    <source>
        <strain evidence="13">SH18-1</strain>
    </source>
</reference>
<sequence length="411" mass="43441">MDLSAMMQHAQGYEFLLQLAILLVAAAIGGWLASKVSMPPVLGQILVGIIIGPTVFNLVDGKNDLIHDISQIGVIFLMFLAGLETDLKELKSSGKGASIIAMGGVLLPLGLGTLVPLLFFKNFLPDGDAHHQLMFALYIGTILTATSVSISVSVLRDMKQLGSKQGISILGAAIIDDVLGIVLLAVVSGMVNPSGDTDIKQLMIKIVSFFIIAVLAGIIISKGITKFAQGSVWRDRIVTFAIILCFIFAYMAEMFSVAAITGAYFAGVALAATPYRHRVVSKIQSFAYALFTPIFFVSIGLNAVITSDIVNYIGYALVIVTIAVVGKIVGCGVSARISGFNGKHSLQIGVGMIARAEVALIVANQGLSSGIITNQTFTSVVLLVVISTIVTPPLLKLLFKKEKPVEVSDGK</sequence>
<feature type="transmembrane region" description="Helical" evidence="11">
    <location>
        <begin position="97"/>
        <end position="120"/>
    </location>
</feature>
<dbReference type="GO" id="GO:0015297">
    <property type="term" value="F:antiporter activity"/>
    <property type="evidence" value="ECO:0007669"/>
    <property type="project" value="UniProtKB-KW"/>
</dbReference>
<evidence type="ECO:0000256" key="3">
    <source>
        <dbReference type="ARBA" id="ARBA00022448"/>
    </source>
</evidence>
<dbReference type="Proteomes" id="UP001144256">
    <property type="component" value="Unassembled WGS sequence"/>
</dbReference>
<feature type="domain" description="Cation/H+ exchanger transmembrane" evidence="12">
    <location>
        <begin position="24"/>
        <end position="400"/>
    </location>
</feature>
<feature type="transmembrane region" description="Helical" evidence="11">
    <location>
        <begin position="65"/>
        <end position="85"/>
    </location>
</feature>
<evidence type="ECO:0000259" key="12">
    <source>
        <dbReference type="Pfam" id="PF00999"/>
    </source>
</evidence>
<dbReference type="GO" id="GO:1902600">
    <property type="term" value="P:proton transmembrane transport"/>
    <property type="evidence" value="ECO:0007669"/>
    <property type="project" value="InterPro"/>
</dbReference>
<evidence type="ECO:0000256" key="7">
    <source>
        <dbReference type="ARBA" id="ARBA00023053"/>
    </source>
</evidence>
<dbReference type="RefSeq" id="WP_281811914.1">
    <property type="nucleotide sequence ID" value="NZ_BRLB01000001.1"/>
</dbReference>
<proteinExistence type="inferred from homology"/>
<keyword evidence="4" id="KW-0050">Antiport</keyword>
<feature type="transmembrane region" description="Helical" evidence="11">
    <location>
        <begin position="312"/>
        <end position="333"/>
    </location>
</feature>
<keyword evidence="7" id="KW-0915">Sodium</keyword>
<dbReference type="Gene3D" id="1.20.1530.20">
    <property type="match status" value="1"/>
</dbReference>
<organism evidence="13 14">
    <name type="scientific">Vallitalea longa</name>
    <dbReference type="NCBI Taxonomy" id="2936439"/>
    <lineage>
        <taxon>Bacteria</taxon>
        <taxon>Bacillati</taxon>
        <taxon>Bacillota</taxon>
        <taxon>Clostridia</taxon>
        <taxon>Lachnospirales</taxon>
        <taxon>Vallitaleaceae</taxon>
        <taxon>Vallitalea</taxon>
    </lineage>
</organism>
<feature type="transmembrane region" description="Helical" evidence="11">
    <location>
        <begin position="376"/>
        <end position="395"/>
    </location>
</feature>
<evidence type="ECO:0000256" key="4">
    <source>
        <dbReference type="ARBA" id="ARBA00022449"/>
    </source>
</evidence>
<evidence type="ECO:0000256" key="6">
    <source>
        <dbReference type="ARBA" id="ARBA00022989"/>
    </source>
</evidence>
<evidence type="ECO:0000313" key="13">
    <source>
        <dbReference type="EMBL" id="GKX28029.1"/>
    </source>
</evidence>
<accession>A0A9W5Y9U0</accession>
<keyword evidence="5 11" id="KW-0812">Transmembrane</keyword>
<keyword evidence="6 11" id="KW-1133">Transmembrane helix</keyword>
<dbReference type="PANTHER" id="PTHR43562:SF3">
    <property type="entry name" value="SODIUM ION_PROTON EXCHANGER (EUROFUNG)"/>
    <property type="match status" value="1"/>
</dbReference>
<dbReference type="PANTHER" id="PTHR43562">
    <property type="entry name" value="NAPA-TYPE SODIUM/HYDROGEN ANTIPORTER"/>
    <property type="match status" value="1"/>
</dbReference>
<evidence type="ECO:0000256" key="9">
    <source>
        <dbReference type="ARBA" id="ARBA00023136"/>
    </source>
</evidence>
<feature type="transmembrane region" description="Helical" evidence="11">
    <location>
        <begin position="233"/>
        <end position="251"/>
    </location>
</feature>
<dbReference type="Pfam" id="PF00999">
    <property type="entry name" value="Na_H_Exchanger"/>
    <property type="match status" value="1"/>
</dbReference>
<protein>
    <submittedName>
        <fullName evidence="13">Sodium:proton antiporter</fullName>
    </submittedName>
</protein>
<keyword evidence="3" id="KW-0813">Transport</keyword>
<keyword evidence="9 11" id="KW-0472">Membrane</keyword>
<dbReference type="GO" id="GO:0016020">
    <property type="term" value="C:membrane"/>
    <property type="evidence" value="ECO:0007669"/>
    <property type="project" value="UniProtKB-SubCell"/>
</dbReference>
<keyword evidence="10" id="KW-0739">Sodium transport</keyword>
<dbReference type="AlphaFoldDB" id="A0A9W5Y9U0"/>
<evidence type="ECO:0000256" key="10">
    <source>
        <dbReference type="ARBA" id="ARBA00023201"/>
    </source>
</evidence>